<dbReference type="PROSITE" id="PS00622">
    <property type="entry name" value="HTH_LUXR_1"/>
    <property type="match status" value="1"/>
</dbReference>
<protein>
    <submittedName>
        <fullName evidence="7">Response regulator transcription factor</fullName>
    </submittedName>
</protein>
<dbReference type="SUPFAM" id="SSF46894">
    <property type="entry name" value="C-terminal effector domain of the bipartite response regulators"/>
    <property type="match status" value="1"/>
</dbReference>
<dbReference type="Gene3D" id="3.40.50.2300">
    <property type="match status" value="1"/>
</dbReference>
<dbReference type="InterPro" id="IPR000792">
    <property type="entry name" value="Tscrpt_reg_LuxR_C"/>
</dbReference>
<evidence type="ECO:0000256" key="2">
    <source>
        <dbReference type="ARBA" id="ARBA00023125"/>
    </source>
</evidence>
<dbReference type="Pfam" id="PF00196">
    <property type="entry name" value="GerE"/>
    <property type="match status" value="1"/>
</dbReference>
<evidence type="ECO:0000259" key="5">
    <source>
        <dbReference type="PROSITE" id="PS50043"/>
    </source>
</evidence>
<dbReference type="PANTHER" id="PTHR44688:SF16">
    <property type="entry name" value="DNA-BINDING TRANSCRIPTIONAL ACTIVATOR DEVR_DOSR"/>
    <property type="match status" value="1"/>
</dbReference>
<evidence type="ECO:0000313" key="8">
    <source>
        <dbReference type="Proteomes" id="UP000622707"/>
    </source>
</evidence>
<feature type="modified residue" description="4-aspartylphosphate" evidence="4">
    <location>
        <position position="58"/>
    </location>
</feature>
<comment type="caution">
    <text evidence="7">The sequence shown here is derived from an EMBL/GenBank/DDBJ whole genome shotgun (WGS) entry which is preliminary data.</text>
</comment>
<dbReference type="Pfam" id="PF00072">
    <property type="entry name" value="Response_reg"/>
    <property type="match status" value="1"/>
</dbReference>
<keyword evidence="1" id="KW-0805">Transcription regulation</keyword>
<evidence type="ECO:0000256" key="3">
    <source>
        <dbReference type="ARBA" id="ARBA00023163"/>
    </source>
</evidence>
<feature type="domain" description="Response regulatory" evidence="6">
    <location>
        <begin position="9"/>
        <end position="123"/>
    </location>
</feature>
<dbReference type="RefSeq" id="WP_201690282.1">
    <property type="nucleotide sequence ID" value="NZ_JAEQND010000007.1"/>
</dbReference>
<keyword evidence="4" id="KW-0597">Phosphoprotein</keyword>
<dbReference type="PROSITE" id="PS50110">
    <property type="entry name" value="RESPONSE_REGULATORY"/>
    <property type="match status" value="1"/>
</dbReference>
<dbReference type="InterPro" id="IPR011006">
    <property type="entry name" value="CheY-like_superfamily"/>
</dbReference>
<feature type="domain" description="HTH luxR-type" evidence="5">
    <location>
        <begin position="135"/>
        <end position="200"/>
    </location>
</feature>
<dbReference type="InterPro" id="IPR016032">
    <property type="entry name" value="Sig_transdc_resp-reg_C-effctor"/>
</dbReference>
<dbReference type="CDD" id="cd06170">
    <property type="entry name" value="LuxR_C_like"/>
    <property type="match status" value="1"/>
</dbReference>
<dbReference type="InterPro" id="IPR001789">
    <property type="entry name" value="Sig_transdc_resp-reg_receiver"/>
</dbReference>
<evidence type="ECO:0000256" key="1">
    <source>
        <dbReference type="ARBA" id="ARBA00023015"/>
    </source>
</evidence>
<evidence type="ECO:0000259" key="6">
    <source>
        <dbReference type="PROSITE" id="PS50110"/>
    </source>
</evidence>
<gene>
    <name evidence="7" type="ORF">JI746_14060</name>
</gene>
<dbReference type="SMART" id="SM00421">
    <property type="entry name" value="HTH_LUXR"/>
    <property type="match status" value="1"/>
</dbReference>
<keyword evidence="8" id="KW-1185">Reference proteome</keyword>
<dbReference type="PROSITE" id="PS50043">
    <property type="entry name" value="HTH_LUXR_2"/>
    <property type="match status" value="1"/>
</dbReference>
<dbReference type="SUPFAM" id="SSF52172">
    <property type="entry name" value="CheY-like"/>
    <property type="match status" value="1"/>
</dbReference>
<dbReference type="EMBL" id="JAEQND010000007">
    <property type="protein sequence ID" value="MBL0426235.1"/>
    <property type="molecule type" value="Genomic_DNA"/>
</dbReference>
<reference evidence="7 8" key="1">
    <citation type="journal article" date="2017" name="Int. J. Syst. Evol. Microbiol.">
        <title>Ramlibacter alkalitolerans sp. nov., alkali-tolerant bacterium isolated from soil of ginseng.</title>
        <authorList>
            <person name="Lee D.H."/>
            <person name="Cha C.J."/>
        </authorList>
    </citation>
    <scope>NUCLEOTIDE SEQUENCE [LARGE SCALE GENOMIC DNA]</scope>
    <source>
        <strain evidence="7 8">KACC 19305</strain>
    </source>
</reference>
<accession>A0ABS1JPN8</accession>
<keyword evidence="3" id="KW-0804">Transcription</keyword>
<organism evidence="7 8">
    <name type="scientific">Ramlibacter alkalitolerans</name>
    <dbReference type="NCBI Taxonomy" id="2039631"/>
    <lineage>
        <taxon>Bacteria</taxon>
        <taxon>Pseudomonadati</taxon>
        <taxon>Pseudomonadota</taxon>
        <taxon>Betaproteobacteria</taxon>
        <taxon>Burkholderiales</taxon>
        <taxon>Comamonadaceae</taxon>
        <taxon>Ramlibacter</taxon>
    </lineage>
</organism>
<dbReference type="InterPro" id="IPR036388">
    <property type="entry name" value="WH-like_DNA-bd_sf"/>
</dbReference>
<dbReference type="PRINTS" id="PR00038">
    <property type="entry name" value="HTHLUXR"/>
</dbReference>
<keyword evidence="2" id="KW-0238">DNA-binding</keyword>
<dbReference type="SMART" id="SM00448">
    <property type="entry name" value="REC"/>
    <property type="match status" value="1"/>
</dbReference>
<dbReference type="Gene3D" id="1.10.10.10">
    <property type="entry name" value="Winged helix-like DNA-binding domain superfamily/Winged helix DNA-binding domain"/>
    <property type="match status" value="1"/>
</dbReference>
<evidence type="ECO:0000256" key="4">
    <source>
        <dbReference type="PROSITE-ProRule" id="PRU00169"/>
    </source>
</evidence>
<proteinExistence type="predicted"/>
<dbReference type="Proteomes" id="UP000622707">
    <property type="component" value="Unassembled WGS sequence"/>
</dbReference>
<name>A0ABS1JPN8_9BURK</name>
<evidence type="ECO:0000313" key="7">
    <source>
        <dbReference type="EMBL" id="MBL0426235.1"/>
    </source>
</evidence>
<sequence>MSGPVHRQTVFIVDDDPSVRDALALLLSLRGYPTAVFACAEDFLRALEPQWRGVVIADIRMPGMSGLEMQEALAHHPSRLPVIVVTAHGDVAAARQAFKFNAIDFLEKPFDHEQLLASIDRALSGLPPDASTIGTRPVASTLSAREREVMALVVEGLDNRAVGERLGISPRTVEVHKSRVMSKLGARNLAELIRIAQVANGAG</sequence>
<dbReference type="PANTHER" id="PTHR44688">
    <property type="entry name" value="DNA-BINDING TRANSCRIPTIONAL ACTIVATOR DEVR_DOSR"/>
    <property type="match status" value="1"/>
</dbReference>